<reference evidence="1" key="1">
    <citation type="submission" date="2021-06" db="EMBL/GenBank/DDBJ databases">
        <authorList>
            <person name="Kallberg Y."/>
            <person name="Tangrot J."/>
            <person name="Rosling A."/>
        </authorList>
    </citation>
    <scope>NUCLEOTIDE SEQUENCE</scope>
    <source>
        <strain evidence="1">MA453B</strain>
    </source>
</reference>
<dbReference type="CDD" id="cd21037">
    <property type="entry name" value="MLKL_NTD"/>
    <property type="match status" value="1"/>
</dbReference>
<feature type="non-terminal residue" evidence="1">
    <location>
        <position position="1"/>
    </location>
</feature>
<proteinExistence type="predicted"/>
<dbReference type="GO" id="GO:0007166">
    <property type="term" value="P:cell surface receptor signaling pathway"/>
    <property type="evidence" value="ECO:0007669"/>
    <property type="project" value="InterPro"/>
</dbReference>
<accession>A0A9N9NTG2</accession>
<gene>
    <name evidence="1" type="ORF">DERYTH_LOCUS17299</name>
</gene>
<sequence>MVATKTPIYDLRIQISQFLPLFSDIIQVSEKISKIYHDAEHNKRICGAIFDRVSAVEVTIRSLKFRWDEHRKSFTQKNYTVLQKLLCNIQKLEDFMNDVTKSECVKCIKVESIEAIFYDLIKEFDRYIDELDLVILVDDERRRREKQILRNDIEDLNKALEINPSDRDSIEREYTYKNRKEIRNDYNEEKVALKSFKDNNVTDYAKLNTKFWNIEPKE</sequence>
<dbReference type="AlphaFoldDB" id="A0A9N9NTG2"/>
<dbReference type="Gene3D" id="1.20.930.20">
    <property type="entry name" value="Adaptor protein Cbl, N-terminal domain"/>
    <property type="match status" value="1"/>
</dbReference>
<protein>
    <submittedName>
        <fullName evidence="1">483_t:CDS:1</fullName>
    </submittedName>
</protein>
<dbReference type="EMBL" id="CAJVPY010016160">
    <property type="protein sequence ID" value="CAG8755659.1"/>
    <property type="molecule type" value="Genomic_DNA"/>
</dbReference>
<dbReference type="InterPro" id="IPR036537">
    <property type="entry name" value="Adaptor_Cbl_N_dom_sf"/>
</dbReference>
<dbReference type="OrthoDB" id="2446089at2759"/>
<dbReference type="InterPro" id="IPR059179">
    <property type="entry name" value="MLKL-like_MCAfunc"/>
</dbReference>
<evidence type="ECO:0000313" key="2">
    <source>
        <dbReference type="Proteomes" id="UP000789405"/>
    </source>
</evidence>
<organism evidence="1 2">
    <name type="scientific">Dentiscutata erythropus</name>
    <dbReference type="NCBI Taxonomy" id="1348616"/>
    <lineage>
        <taxon>Eukaryota</taxon>
        <taxon>Fungi</taxon>
        <taxon>Fungi incertae sedis</taxon>
        <taxon>Mucoromycota</taxon>
        <taxon>Glomeromycotina</taxon>
        <taxon>Glomeromycetes</taxon>
        <taxon>Diversisporales</taxon>
        <taxon>Gigasporaceae</taxon>
        <taxon>Dentiscutata</taxon>
    </lineage>
</organism>
<name>A0A9N9NTG2_9GLOM</name>
<dbReference type="Proteomes" id="UP000789405">
    <property type="component" value="Unassembled WGS sequence"/>
</dbReference>
<evidence type="ECO:0000313" key="1">
    <source>
        <dbReference type="EMBL" id="CAG8755659.1"/>
    </source>
</evidence>
<keyword evidence="2" id="KW-1185">Reference proteome</keyword>
<comment type="caution">
    <text evidence="1">The sequence shown here is derived from an EMBL/GenBank/DDBJ whole genome shotgun (WGS) entry which is preliminary data.</text>
</comment>